<reference evidence="1 2" key="1">
    <citation type="submission" date="2020-02" db="EMBL/GenBank/DDBJ databases">
        <title>Whole genome sequence of Halogeometricum borinquense strain wsp4.</title>
        <authorList>
            <person name="Verma D.K."/>
            <person name="Gopal K."/>
            <person name="Prasad E.S."/>
        </authorList>
    </citation>
    <scope>NUCLEOTIDE SEQUENCE [LARGE SCALE GENOMIC DNA]</scope>
    <source>
        <strain evidence="2">wsp4</strain>
    </source>
</reference>
<name>A0A6C0UEY7_9EURY</name>
<gene>
    <name evidence="1" type="ORF">G3I44_06670</name>
</gene>
<sequence length="122" mass="14325">MGVNSDEVYELYAQLSEEEREDFFHRLSGDLDWVSIDESVPEIDEEPWNLYWHEFKSGSDEFEKFIHNPLAVLANSIEEVDESFHITTNIVNHQRGLAMTEVCTMPMVMAEYETVHVLLYKH</sequence>
<evidence type="ECO:0000313" key="1">
    <source>
        <dbReference type="EMBL" id="QIB74004.1"/>
    </source>
</evidence>
<dbReference type="EMBL" id="CP048739">
    <property type="protein sequence ID" value="QIB74004.1"/>
    <property type="molecule type" value="Genomic_DNA"/>
</dbReference>
<proteinExistence type="predicted"/>
<organism evidence="1 2">
    <name type="scientific">Halogeometricum borinquense</name>
    <dbReference type="NCBI Taxonomy" id="60847"/>
    <lineage>
        <taxon>Archaea</taxon>
        <taxon>Methanobacteriati</taxon>
        <taxon>Methanobacteriota</taxon>
        <taxon>Stenosarchaea group</taxon>
        <taxon>Halobacteria</taxon>
        <taxon>Halobacteriales</taxon>
        <taxon>Haloferacaceae</taxon>
        <taxon>Halogeometricum</taxon>
    </lineage>
</organism>
<evidence type="ECO:0000313" key="2">
    <source>
        <dbReference type="Proteomes" id="UP000465846"/>
    </source>
</evidence>
<dbReference type="Proteomes" id="UP000465846">
    <property type="component" value="Chromosome"/>
</dbReference>
<dbReference type="AlphaFoldDB" id="A0A6C0UEY7"/>
<protein>
    <submittedName>
        <fullName evidence="1">Uncharacterized protein</fullName>
    </submittedName>
</protein>
<dbReference type="RefSeq" id="WP_163485974.1">
    <property type="nucleotide sequence ID" value="NZ_CP048739.1"/>
</dbReference>
<dbReference type="GeneID" id="44079069"/>
<accession>A0A6C0UEY7</accession>